<evidence type="ECO:0000259" key="4">
    <source>
        <dbReference type="Pfam" id="PF22936"/>
    </source>
</evidence>
<protein>
    <submittedName>
        <fullName evidence="5">Retrotransposon protein</fullName>
    </submittedName>
</protein>
<evidence type="ECO:0000256" key="1">
    <source>
        <dbReference type="SAM" id="Coils"/>
    </source>
</evidence>
<reference evidence="5" key="1">
    <citation type="journal article" date="2022" name="Int. J. Mol. Sci.">
        <title>Draft Genome of Tanacetum Coccineum: Genomic Comparison of Closely Related Tanacetum-Family Plants.</title>
        <authorList>
            <person name="Yamashiro T."/>
            <person name="Shiraishi A."/>
            <person name="Nakayama K."/>
            <person name="Satake H."/>
        </authorList>
    </citation>
    <scope>NUCLEOTIDE SEQUENCE</scope>
</reference>
<feature type="domain" description="GAG-pre-integrase" evidence="3">
    <location>
        <begin position="345"/>
        <end position="381"/>
    </location>
</feature>
<keyword evidence="6" id="KW-1185">Reference proteome</keyword>
<gene>
    <name evidence="5" type="ORF">Tco_0625582</name>
</gene>
<evidence type="ECO:0000313" key="5">
    <source>
        <dbReference type="EMBL" id="GJS52220.1"/>
    </source>
</evidence>
<name>A0ABQ4WH76_9ASTR</name>
<sequence length="514" mass="58489">MILTTNTTYPSRKIRRIHACTHQRPQRKQAQYVVSREEQYADLRPPKKKVKSLALKANVTREQTSDDSDSQGGSDEDIDEEEKAKAFNLLARNFQKFFRKGNQLRGGNRFGNGANRKPKENKAFVRGAWSDSEEGDEHQNDATCLMAIDSQEVVSKPSSSNYDLNIINLQKENKELLEFNKDFTKTLEKLLKEKCSLENENLKLSSKINDLEIEVKKLENDKEVIEPCKTYDVLTKEVDSLNCDVSKLQVNALNFSKFKESSIALDDVCLKCDLLPVDWIVDSGCTKHMTENRRLFASHKAYDGGHVIFGSNLKGKVVNKVSFIKVDCTISKNGKMLAKGHRRNGLYMCKLGDNSKQQICLASVVDNSMLWHRRLGHANMRESSLTEPKSSSLVEDDRIDEPIVQDLNGSPSLQVNVSDEHYPKSLKEARGHPIEQVIEIEAKEQLPIIAGYLLHCIEFITPFNFAYFVAKCMNYLNDVAIPYARIITMLFEHIKNQHPNDTSRMVEVDDIPPM</sequence>
<keyword evidence="1" id="KW-0175">Coiled coil</keyword>
<dbReference type="Pfam" id="PF13976">
    <property type="entry name" value="gag_pre-integrs"/>
    <property type="match status" value="1"/>
</dbReference>
<evidence type="ECO:0000259" key="3">
    <source>
        <dbReference type="Pfam" id="PF13976"/>
    </source>
</evidence>
<evidence type="ECO:0000313" key="6">
    <source>
        <dbReference type="Proteomes" id="UP001151760"/>
    </source>
</evidence>
<proteinExistence type="predicted"/>
<accession>A0ABQ4WH76</accession>
<feature type="compositionally biased region" description="Acidic residues" evidence="2">
    <location>
        <begin position="65"/>
        <end position="80"/>
    </location>
</feature>
<comment type="caution">
    <text evidence="5">The sequence shown here is derived from an EMBL/GenBank/DDBJ whole genome shotgun (WGS) entry which is preliminary data.</text>
</comment>
<feature type="coiled-coil region" evidence="1">
    <location>
        <begin position="201"/>
        <end position="251"/>
    </location>
</feature>
<feature type="region of interest" description="Disordered" evidence="2">
    <location>
        <begin position="37"/>
        <end position="80"/>
    </location>
</feature>
<dbReference type="InterPro" id="IPR054722">
    <property type="entry name" value="PolX-like_BBD"/>
</dbReference>
<evidence type="ECO:0000256" key="2">
    <source>
        <dbReference type="SAM" id="MobiDB-lite"/>
    </source>
</evidence>
<dbReference type="Pfam" id="PF22936">
    <property type="entry name" value="Pol_BBD"/>
    <property type="match status" value="1"/>
</dbReference>
<dbReference type="Proteomes" id="UP001151760">
    <property type="component" value="Unassembled WGS sequence"/>
</dbReference>
<feature type="domain" description="Retrovirus-related Pol polyprotein from transposon TNT 1-94-like beta-barrel" evidence="4">
    <location>
        <begin position="279"/>
        <end position="320"/>
    </location>
</feature>
<reference evidence="5" key="2">
    <citation type="submission" date="2022-01" db="EMBL/GenBank/DDBJ databases">
        <authorList>
            <person name="Yamashiro T."/>
            <person name="Shiraishi A."/>
            <person name="Satake H."/>
            <person name="Nakayama K."/>
        </authorList>
    </citation>
    <scope>NUCLEOTIDE SEQUENCE</scope>
</reference>
<dbReference type="InterPro" id="IPR025724">
    <property type="entry name" value="GAG-pre-integrase_dom"/>
</dbReference>
<organism evidence="5 6">
    <name type="scientific">Tanacetum coccineum</name>
    <dbReference type="NCBI Taxonomy" id="301880"/>
    <lineage>
        <taxon>Eukaryota</taxon>
        <taxon>Viridiplantae</taxon>
        <taxon>Streptophyta</taxon>
        <taxon>Embryophyta</taxon>
        <taxon>Tracheophyta</taxon>
        <taxon>Spermatophyta</taxon>
        <taxon>Magnoliopsida</taxon>
        <taxon>eudicotyledons</taxon>
        <taxon>Gunneridae</taxon>
        <taxon>Pentapetalae</taxon>
        <taxon>asterids</taxon>
        <taxon>campanulids</taxon>
        <taxon>Asterales</taxon>
        <taxon>Asteraceae</taxon>
        <taxon>Asteroideae</taxon>
        <taxon>Anthemideae</taxon>
        <taxon>Anthemidinae</taxon>
        <taxon>Tanacetum</taxon>
    </lineage>
</organism>
<dbReference type="EMBL" id="BQNB010008640">
    <property type="protein sequence ID" value="GJS52220.1"/>
    <property type="molecule type" value="Genomic_DNA"/>
</dbReference>